<sequence length="270" mass="30624">MVPTATAKWFMNQDLFTVAHQKLLEGKTNESFGSMVQAWQQSPSAEQQNNLNELLQLAITEDCGHSLDRTALPSWLTSVVIQREMVQNQNQILPRLAINGTAERRITEIKFIHWPDQVILSATPKLNNGGYFSLETRRLEKASSEGLYQLVINGDGDVSFKTWVLLTRPQSKQRIGWIDSRSWRIERNGLPDRACPSPVLSMNVYDLEDTSWTPLWTENVDGKLPTTLPKLDLPDGRYWLSVGVIESRWQGEIGILDIQSITRPVDHSGL</sequence>
<dbReference type="EMBL" id="LDOV01000010">
    <property type="protein sequence ID" value="KLV02171.1"/>
    <property type="molecule type" value="Genomic_DNA"/>
</dbReference>
<evidence type="ECO:0000313" key="1">
    <source>
        <dbReference type="EMBL" id="KLV02171.1"/>
    </source>
</evidence>
<comment type="caution">
    <text evidence="1">The sequence shown here is derived from an EMBL/GenBank/DDBJ whole genome shotgun (WGS) entry which is preliminary data.</text>
</comment>
<dbReference type="AlphaFoldDB" id="A0A0J1GR75"/>
<name>A0A0J1GR75_9GAMM</name>
<organism evidence="1 2">
    <name type="scientific">Photobacterium aphoticum</name>
    <dbReference type="NCBI Taxonomy" id="754436"/>
    <lineage>
        <taxon>Bacteria</taxon>
        <taxon>Pseudomonadati</taxon>
        <taxon>Pseudomonadota</taxon>
        <taxon>Gammaproteobacteria</taxon>
        <taxon>Vibrionales</taxon>
        <taxon>Vibrionaceae</taxon>
        <taxon>Photobacterium</taxon>
    </lineage>
</organism>
<accession>A0A0J1GR75</accession>
<dbReference type="OrthoDB" id="5914970at2"/>
<dbReference type="PATRIC" id="fig|754436.4.peg.1309"/>
<gene>
    <name evidence="1" type="ORF">ABT58_06155</name>
</gene>
<evidence type="ECO:0000313" key="2">
    <source>
        <dbReference type="Proteomes" id="UP000036426"/>
    </source>
</evidence>
<evidence type="ECO:0008006" key="3">
    <source>
        <dbReference type="Google" id="ProtNLM"/>
    </source>
</evidence>
<dbReference type="Proteomes" id="UP000036426">
    <property type="component" value="Unassembled WGS sequence"/>
</dbReference>
<reference evidence="1 2" key="1">
    <citation type="submission" date="2015-05" db="EMBL/GenBank/DDBJ databases">
        <title>Photobacterium galathea sp. nov.</title>
        <authorList>
            <person name="Machado H."/>
            <person name="Gram L."/>
        </authorList>
    </citation>
    <scope>NUCLEOTIDE SEQUENCE [LARGE SCALE GENOMIC DNA]</scope>
    <source>
        <strain evidence="1 2">DSM 25995</strain>
    </source>
</reference>
<dbReference type="Pfam" id="PF11060">
    <property type="entry name" value="DUF2861"/>
    <property type="match status" value="1"/>
</dbReference>
<dbReference type="InterPro" id="IPR021290">
    <property type="entry name" value="DUF2861"/>
</dbReference>
<proteinExistence type="predicted"/>
<keyword evidence="2" id="KW-1185">Reference proteome</keyword>
<protein>
    <recommendedName>
        <fullName evidence="3">DUF2861 family protein</fullName>
    </recommendedName>
</protein>